<sequence>MIPYRLAQKMGFSLLAVVVALTASMSGNYAKQAIAAITWFVPLMEEIWSAGRGPSLLKMNPAAQAACRDNCGLATTDCETSFVPQMSLAALDALDNLSTDILEMYPGARTL</sequence>
<name>A0AAD4HJA5_9AGAM</name>
<dbReference type="GeneID" id="64671430"/>
<evidence type="ECO:0000313" key="2">
    <source>
        <dbReference type="EMBL" id="KAG1898678.1"/>
    </source>
</evidence>
<organism evidence="2 3">
    <name type="scientific">Suillus fuscotomentosus</name>
    <dbReference type="NCBI Taxonomy" id="1912939"/>
    <lineage>
        <taxon>Eukaryota</taxon>
        <taxon>Fungi</taxon>
        <taxon>Dikarya</taxon>
        <taxon>Basidiomycota</taxon>
        <taxon>Agaricomycotina</taxon>
        <taxon>Agaricomycetes</taxon>
        <taxon>Agaricomycetidae</taxon>
        <taxon>Boletales</taxon>
        <taxon>Suillineae</taxon>
        <taxon>Suillaceae</taxon>
        <taxon>Suillus</taxon>
    </lineage>
</organism>
<accession>A0AAD4HJA5</accession>
<keyword evidence="3" id="KW-1185">Reference proteome</keyword>
<dbReference type="Proteomes" id="UP001195769">
    <property type="component" value="Unassembled WGS sequence"/>
</dbReference>
<reference evidence="2" key="1">
    <citation type="journal article" date="2020" name="New Phytol.">
        <title>Comparative genomics reveals dynamic genome evolution in host specialist ectomycorrhizal fungi.</title>
        <authorList>
            <person name="Lofgren L.A."/>
            <person name="Nguyen N.H."/>
            <person name="Vilgalys R."/>
            <person name="Ruytinx J."/>
            <person name="Liao H.L."/>
            <person name="Branco S."/>
            <person name="Kuo A."/>
            <person name="LaButti K."/>
            <person name="Lipzen A."/>
            <person name="Andreopoulos W."/>
            <person name="Pangilinan J."/>
            <person name="Riley R."/>
            <person name="Hundley H."/>
            <person name="Na H."/>
            <person name="Barry K."/>
            <person name="Grigoriev I.V."/>
            <person name="Stajich J.E."/>
            <person name="Kennedy P.G."/>
        </authorList>
    </citation>
    <scope>NUCLEOTIDE SEQUENCE</scope>
    <source>
        <strain evidence="2">FC203</strain>
    </source>
</reference>
<comment type="caution">
    <text evidence="2">The sequence shown here is derived from an EMBL/GenBank/DDBJ whole genome shotgun (WGS) entry which is preliminary data.</text>
</comment>
<gene>
    <name evidence="2" type="ORF">F5891DRAFT_981591</name>
</gene>
<proteinExistence type="predicted"/>
<dbReference type="AlphaFoldDB" id="A0AAD4HJA5"/>
<feature type="signal peptide" evidence="1">
    <location>
        <begin position="1"/>
        <end position="30"/>
    </location>
</feature>
<feature type="chain" id="PRO_5041946942" evidence="1">
    <location>
        <begin position="31"/>
        <end position="111"/>
    </location>
</feature>
<dbReference type="EMBL" id="JABBWK010000037">
    <property type="protein sequence ID" value="KAG1898678.1"/>
    <property type="molecule type" value="Genomic_DNA"/>
</dbReference>
<protein>
    <submittedName>
        <fullName evidence="2">Uncharacterized protein</fullName>
    </submittedName>
</protein>
<evidence type="ECO:0000313" key="3">
    <source>
        <dbReference type="Proteomes" id="UP001195769"/>
    </source>
</evidence>
<evidence type="ECO:0000256" key="1">
    <source>
        <dbReference type="SAM" id="SignalP"/>
    </source>
</evidence>
<keyword evidence="1" id="KW-0732">Signal</keyword>
<dbReference type="RefSeq" id="XP_041224254.1">
    <property type="nucleotide sequence ID" value="XM_041377132.1"/>
</dbReference>